<feature type="compositionally biased region" description="Basic and acidic residues" evidence="1">
    <location>
        <begin position="17"/>
        <end position="27"/>
    </location>
</feature>
<feature type="region of interest" description="Disordered" evidence="1">
    <location>
        <begin position="213"/>
        <end position="303"/>
    </location>
</feature>
<feature type="region of interest" description="Disordered" evidence="1">
    <location>
        <begin position="106"/>
        <end position="169"/>
    </location>
</feature>
<evidence type="ECO:0000256" key="1">
    <source>
        <dbReference type="SAM" id="MobiDB-lite"/>
    </source>
</evidence>
<accession>A0ABD3H696</accession>
<sequence length="303" mass="34120">MASNTQNNTEKPMPLSKEPRTMDKASVLREMASNTQNNTEKPMPLSKEPRTMDKASVLRGAFRYLIWSHTTRLKVLDKGHYMVVFASEDNRGKVFTAAPFQLSMSRYPRGPQTMTLTTSREVREPQKKGSTGWRRSPSPKVDDENPYSALGEEDMEPEENQKDKGNQRAGFHLNMTAKETSQRGFRELEAKENILEGMDVSVLQKRGLGEDLDRQALNTSSPKLSERAGKRLHGQKKHRAEITAGEQQEVSEEDNEEVVFISTQAERTPISGKRWSEGKEATPTHTCTETTPIGQRSHGAETT</sequence>
<evidence type="ECO:0000313" key="2">
    <source>
        <dbReference type="EMBL" id="KAL3686311.1"/>
    </source>
</evidence>
<feature type="region of interest" description="Disordered" evidence="1">
    <location>
        <begin position="1"/>
        <end position="48"/>
    </location>
</feature>
<evidence type="ECO:0000313" key="3">
    <source>
        <dbReference type="Proteomes" id="UP001633002"/>
    </source>
</evidence>
<dbReference type="Proteomes" id="UP001633002">
    <property type="component" value="Unassembled WGS sequence"/>
</dbReference>
<comment type="caution">
    <text evidence="2">The sequence shown here is derived from an EMBL/GenBank/DDBJ whole genome shotgun (WGS) entry which is preliminary data.</text>
</comment>
<reference evidence="2 3" key="1">
    <citation type="submission" date="2024-09" db="EMBL/GenBank/DDBJ databases">
        <title>Chromosome-scale assembly of Riccia sorocarpa.</title>
        <authorList>
            <person name="Paukszto L."/>
        </authorList>
    </citation>
    <scope>NUCLEOTIDE SEQUENCE [LARGE SCALE GENOMIC DNA]</scope>
    <source>
        <strain evidence="2">LP-2024</strain>
        <tissue evidence="2">Aerial parts of the thallus</tissue>
    </source>
</reference>
<dbReference type="EMBL" id="JBJQOH010000005">
    <property type="protein sequence ID" value="KAL3686311.1"/>
    <property type="molecule type" value="Genomic_DNA"/>
</dbReference>
<organism evidence="2 3">
    <name type="scientific">Riccia sorocarpa</name>
    <dbReference type="NCBI Taxonomy" id="122646"/>
    <lineage>
        <taxon>Eukaryota</taxon>
        <taxon>Viridiplantae</taxon>
        <taxon>Streptophyta</taxon>
        <taxon>Embryophyta</taxon>
        <taxon>Marchantiophyta</taxon>
        <taxon>Marchantiopsida</taxon>
        <taxon>Marchantiidae</taxon>
        <taxon>Marchantiales</taxon>
        <taxon>Ricciaceae</taxon>
        <taxon>Riccia</taxon>
    </lineage>
</organism>
<protein>
    <submittedName>
        <fullName evidence="2">Uncharacterized protein</fullName>
    </submittedName>
</protein>
<feature type="compositionally biased region" description="Polar residues" evidence="1">
    <location>
        <begin position="1"/>
        <end position="10"/>
    </location>
</feature>
<gene>
    <name evidence="2" type="ORF">R1sor_008885</name>
</gene>
<keyword evidence="3" id="KW-1185">Reference proteome</keyword>
<feature type="compositionally biased region" description="Basic residues" evidence="1">
    <location>
        <begin position="230"/>
        <end position="239"/>
    </location>
</feature>
<proteinExistence type="predicted"/>
<dbReference type="AlphaFoldDB" id="A0ABD3H696"/>
<name>A0ABD3H696_9MARC</name>